<dbReference type="Pfam" id="PF01638">
    <property type="entry name" value="HxlR"/>
    <property type="match status" value="1"/>
</dbReference>
<dbReference type="InterPro" id="IPR036390">
    <property type="entry name" value="WH_DNA-bd_sf"/>
</dbReference>
<organism evidence="5 6">
    <name type="scientific">Labrys okinawensis</name>
    <dbReference type="NCBI Taxonomy" id="346911"/>
    <lineage>
        <taxon>Bacteria</taxon>
        <taxon>Pseudomonadati</taxon>
        <taxon>Pseudomonadota</taxon>
        <taxon>Alphaproteobacteria</taxon>
        <taxon>Hyphomicrobiales</taxon>
        <taxon>Xanthobacteraceae</taxon>
        <taxon>Labrys</taxon>
    </lineage>
</organism>
<keyword evidence="2" id="KW-0238">DNA-binding</keyword>
<evidence type="ECO:0000256" key="2">
    <source>
        <dbReference type="ARBA" id="ARBA00023125"/>
    </source>
</evidence>
<dbReference type="RefSeq" id="WP_105863000.1">
    <property type="nucleotide sequence ID" value="NZ_PUEJ01000005.1"/>
</dbReference>
<feature type="domain" description="HTH hxlR-type" evidence="4">
    <location>
        <begin position="24"/>
        <end position="122"/>
    </location>
</feature>
<dbReference type="OrthoDB" id="9800350at2"/>
<dbReference type="EMBL" id="PUEJ01000005">
    <property type="protein sequence ID" value="PRH86775.1"/>
    <property type="molecule type" value="Genomic_DNA"/>
</dbReference>
<reference evidence="5 6" key="1">
    <citation type="submission" date="2018-02" db="EMBL/GenBank/DDBJ databases">
        <title>Whole genome sequencing of endophytic bacterium.</title>
        <authorList>
            <person name="Eedara R."/>
            <person name="Podile A.R."/>
        </authorList>
    </citation>
    <scope>NUCLEOTIDE SEQUENCE [LARGE SCALE GENOMIC DNA]</scope>
    <source>
        <strain evidence="5 6">RP1T</strain>
    </source>
</reference>
<keyword evidence="1" id="KW-0805">Transcription regulation</keyword>
<sequence>MRPGLSFKENMQEARRTYPDASQCPVRGVLDQIASKWSVLILSALAERPYRFGELRRDIGDISQRMLTQTLRDLQADGLIERTVFPTTPPSVEYKLSPLGRSFLLPLSAMVDWAFEHFPAIDKARAEFRKEA</sequence>
<dbReference type="CDD" id="cd00090">
    <property type="entry name" value="HTH_ARSR"/>
    <property type="match status" value="1"/>
</dbReference>
<keyword evidence="6" id="KW-1185">Reference proteome</keyword>
<dbReference type="PANTHER" id="PTHR33204">
    <property type="entry name" value="TRANSCRIPTIONAL REGULATOR, MARR FAMILY"/>
    <property type="match status" value="1"/>
</dbReference>
<dbReference type="InterPro" id="IPR011991">
    <property type="entry name" value="ArsR-like_HTH"/>
</dbReference>
<proteinExistence type="predicted"/>
<evidence type="ECO:0000313" key="6">
    <source>
        <dbReference type="Proteomes" id="UP000237682"/>
    </source>
</evidence>
<dbReference type="Proteomes" id="UP000237682">
    <property type="component" value="Unassembled WGS sequence"/>
</dbReference>
<name>A0A2S9QBS1_9HYPH</name>
<evidence type="ECO:0000256" key="1">
    <source>
        <dbReference type="ARBA" id="ARBA00023015"/>
    </source>
</evidence>
<dbReference type="Gene3D" id="1.10.10.10">
    <property type="entry name" value="Winged helix-like DNA-binding domain superfamily/Winged helix DNA-binding domain"/>
    <property type="match status" value="1"/>
</dbReference>
<keyword evidence="3" id="KW-0804">Transcription</keyword>
<dbReference type="PANTHER" id="PTHR33204:SF39">
    <property type="entry name" value="TRANSCRIPTIONAL REGULATORY PROTEIN"/>
    <property type="match status" value="1"/>
</dbReference>
<dbReference type="GO" id="GO:0006355">
    <property type="term" value="P:regulation of DNA-templated transcription"/>
    <property type="evidence" value="ECO:0007669"/>
    <property type="project" value="UniProtKB-ARBA"/>
</dbReference>
<comment type="caution">
    <text evidence="5">The sequence shown here is derived from an EMBL/GenBank/DDBJ whole genome shotgun (WGS) entry which is preliminary data.</text>
</comment>
<dbReference type="PROSITE" id="PS51118">
    <property type="entry name" value="HTH_HXLR"/>
    <property type="match status" value="1"/>
</dbReference>
<dbReference type="InterPro" id="IPR002577">
    <property type="entry name" value="HTH_HxlR"/>
</dbReference>
<dbReference type="AlphaFoldDB" id="A0A2S9QBS1"/>
<dbReference type="GO" id="GO:0003677">
    <property type="term" value="F:DNA binding"/>
    <property type="evidence" value="ECO:0007669"/>
    <property type="project" value="UniProtKB-KW"/>
</dbReference>
<evidence type="ECO:0000313" key="5">
    <source>
        <dbReference type="EMBL" id="PRH86775.1"/>
    </source>
</evidence>
<dbReference type="SUPFAM" id="SSF46785">
    <property type="entry name" value="Winged helix' DNA-binding domain"/>
    <property type="match status" value="1"/>
</dbReference>
<accession>A0A2S9QBS1</accession>
<protein>
    <submittedName>
        <fullName evidence="5">Transcriptional regulator</fullName>
    </submittedName>
</protein>
<dbReference type="InterPro" id="IPR036388">
    <property type="entry name" value="WH-like_DNA-bd_sf"/>
</dbReference>
<gene>
    <name evidence="5" type="ORF">C5L14_15855</name>
</gene>
<evidence type="ECO:0000259" key="4">
    <source>
        <dbReference type="PROSITE" id="PS51118"/>
    </source>
</evidence>
<evidence type="ECO:0000256" key="3">
    <source>
        <dbReference type="ARBA" id="ARBA00023163"/>
    </source>
</evidence>